<dbReference type="PANTHER" id="PTHR33835:SF2">
    <property type="entry name" value="LYSINE-TRNA LIGASE"/>
    <property type="match status" value="1"/>
</dbReference>
<sequence length="220" mass="24337">VSISPEPPEIVAEEPRALIFHARDDAKAPLEATREAMLRGWRRMAAFALFFQWSAVVAEDVPKAIADAWASDAKDLGWGGLLPWHFKDNWMKSFESLRGPFNTGGLVLAPILSELILNRYLTSDVWPFVEDICNSWGDMEQVVPAHFEAPVRASAQDWRDAFRRGLGEPPPGSSGNPLNNLFGFLGPPPGPRALEADLQYLRNISTFLASTGITDPPEQL</sequence>
<protein>
    <submittedName>
        <fullName evidence="1">Uncharacterized protein</fullName>
    </submittedName>
</protein>
<dbReference type="AlphaFoldDB" id="A0A813D2L1"/>
<organism evidence="1 2">
    <name type="scientific">Polarella glacialis</name>
    <name type="common">Dinoflagellate</name>
    <dbReference type="NCBI Taxonomy" id="89957"/>
    <lineage>
        <taxon>Eukaryota</taxon>
        <taxon>Sar</taxon>
        <taxon>Alveolata</taxon>
        <taxon>Dinophyceae</taxon>
        <taxon>Suessiales</taxon>
        <taxon>Suessiaceae</taxon>
        <taxon>Polarella</taxon>
    </lineage>
</organism>
<evidence type="ECO:0000313" key="1">
    <source>
        <dbReference type="EMBL" id="CAE8581765.1"/>
    </source>
</evidence>
<feature type="non-terminal residue" evidence="1">
    <location>
        <position position="220"/>
    </location>
</feature>
<reference evidence="1" key="1">
    <citation type="submission" date="2021-02" db="EMBL/GenBank/DDBJ databases">
        <authorList>
            <person name="Dougan E. K."/>
            <person name="Rhodes N."/>
            <person name="Thang M."/>
            <person name="Chan C."/>
        </authorList>
    </citation>
    <scope>NUCLEOTIDE SEQUENCE</scope>
</reference>
<dbReference type="OrthoDB" id="421671at2759"/>
<dbReference type="PANTHER" id="PTHR33835">
    <property type="entry name" value="YALI0C07656P"/>
    <property type="match status" value="1"/>
</dbReference>
<accession>A0A813D2L1</accession>
<comment type="caution">
    <text evidence="1">The sequence shown here is derived from an EMBL/GenBank/DDBJ whole genome shotgun (WGS) entry which is preliminary data.</text>
</comment>
<proteinExistence type="predicted"/>
<keyword evidence="2" id="KW-1185">Reference proteome</keyword>
<dbReference type="InterPro" id="IPR025638">
    <property type="entry name" value="DUF4336"/>
</dbReference>
<dbReference type="Proteomes" id="UP000654075">
    <property type="component" value="Unassembled WGS sequence"/>
</dbReference>
<evidence type="ECO:0000313" key="2">
    <source>
        <dbReference type="Proteomes" id="UP000654075"/>
    </source>
</evidence>
<gene>
    <name evidence="1" type="ORF">PGLA1383_LOCUS779</name>
</gene>
<dbReference type="EMBL" id="CAJNNV010000192">
    <property type="protein sequence ID" value="CAE8581765.1"/>
    <property type="molecule type" value="Genomic_DNA"/>
</dbReference>
<name>A0A813D2L1_POLGL</name>
<dbReference type="Pfam" id="PF14234">
    <property type="entry name" value="DUF4336"/>
    <property type="match status" value="1"/>
</dbReference>